<dbReference type="Gene3D" id="1.10.150.280">
    <property type="entry name" value="AF1531-like domain"/>
    <property type="match status" value="1"/>
</dbReference>
<proteinExistence type="predicted"/>
<dbReference type="OrthoDB" id="981124at2"/>
<comment type="caution">
    <text evidence="2">The sequence shown here is derived from an EMBL/GenBank/DDBJ whole genome shotgun (WGS) entry which is preliminary data.</text>
</comment>
<dbReference type="STRING" id="1202724.AM493_18860"/>
<organism evidence="2 3">
    <name type="scientific">Flavobacterium akiainvivens</name>
    <dbReference type="NCBI Taxonomy" id="1202724"/>
    <lineage>
        <taxon>Bacteria</taxon>
        <taxon>Pseudomonadati</taxon>
        <taxon>Bacteroidota</taxon>
        <taxon>Flavobacteriia</taxon>
        <taxon>Flavobacteriales</taxon>
        <taxon>Flavobacteriaceae</taxon>
        <taxon>Flavobacterium</taxon>
    </lineage>
</organism>
<reference evidence="2 3" key="1">
    <citation type="submission" date="2015-08" db="EMBL/GenBank/DDBJ databases">
        <title>Whole genome sequence of Flavobacterium akiainvivens IK-1T, from decaying Wikstroemia oahuensis, an endemic Hawaiian shrub.</title>
        <authorList>
            <person name="Wan X."/>
            <person name="Hou S."/>
            <person name="Saito J."/>
            <person name="Donachie S."/>
        </authorList>
    </citation>
    <scope>NUCLEOTIDE SEQUENCE [LARGE SCALE GENOMIC DNA]</scope>
    <source>
        <strain evidence="2 3">IK-1</strain>
    </source>
</reference>
<evidence type="ECO:0000313" key="3">
    <source>
        <dbReference type="Proteomes" id="UP000037755"/>
    </source>
</evidence>
<evidence type="ECO:0008006" key="4">
    <source>
        <dbReference type="Google" id="ProtNLM"/>
    </source>
</evidence>
<feature type="transmembrane region" description="Helical" evidence="1">
    <location>
        <begin position="16"/>
        <end position="34"/>
    </location>
</feature>
<dbReference type="Gene3D" id="1.10.150.320">
    <property type="entry name" value="Photosystem II 12 kDa extrinsic protein"/>
    <property type="match status" value="1"/>
</dbReference>
<dbReference type="PANTHER" id="PTHR21180">
    <property type="entry name" value="ENDONUCLEASE/EXONUCLEASE/PHOSPHATASE FAMILY DOMAIN-CONTAINING PROTEIN 1"/>
    <property type="match status" value="1"/>
</dbReference>
<dbReference type="RefSeq" id="WP_054409607.1">
    <property type="nucleotide sequence ID" value="NZ_FOYA01000002.1"/>
</dbReference>
<protein>
    <recommendedName>
        <fullName evidence="4">Competence protein ComEA</fullName>
    </recommendedName>
</protein>
<dbReference type="InterPro" id="IPR010994">
    <property type="entry name" value="RuvA_2-like"/>
</dbReference>
<gene>
    <name evidence="2" type="ORF">AM493_18860</name>
</gene>
<evidence type="ECO:0000313" key="2">
    <source>
        <dbReference type="EMBL" id="KOS07890.1"/>
    </source>
</evidence>
<dbReference type="InterPro" id="IPR051675">
    <property type="entry name" value="Endo/Exo/Phosphatase_dom_1"/>
</dbReference>
<sequence length="382" mass="43186">MKSPHFYRYSKSQRTGIVALFLVVILIQLGYYLITSGAGAATTNVFDAEKQWLAHQDKIDALKAKNRTKGDTIYPFNPNYITDYKGYTLGMSTTEIDRLLAYRKSGKWVNSATDFKVVTGVSDSLLRKIAPYFKFPDWVEKQGQDVAKTDVADYELTKSNKGVIESFNPNFISEQKGRELGMTKEQVNRLKAYRDSGKWINTVADFKQVTGVSDGLLNKISPYFKFPDWVVRKYQNGGYQPTKKKSEPTGPPKDINEALEEDLTEIYGVGPNTAKKILRRRAALGAFVSMEQMADFEGFSAKAIAGLQKGFNVGTNPDVTKVNVNTGTLEQLARFPYFNEEIARAIIKQRNTKGKIRNFEDLLKINDIFTLKSKIISLYLEY</sequence>
<keyword evidence="1" id="KW-0812">Transmembrane</keyword>
<accession>A0A0M9VJL4</accession>
<keyword evidence="1" id="KW-1133">Transmembrane helix</keyword>
<keyword evidence="3" id="KW-1185">Reference proteome</keyword>
<name>A0A0M9VJL4_9FLAO</name>
<dbReference type="GO" id="GO:0015628">
    <property type="term" value="P:protein secretion by the type II secretion system"/>
    <property type="evidence" value="ECO:0007669"/>
    <property type="project" value="TreeGrafter"/>
</dbReference>
<dbReference type="PANTHER" id="PTHR21180:SF32">
    <property type="entry name" value="ENDONUCLEASE_EXONUCLEASE_PHOSPHATASE FAMILY DOMAIN-CONTAINING PROTEIN 1"/>
    <property type="match status" value="1"/>
</dbReference>
<dbReference type="SUPFAM" id="SSF47781">
    <property type="entry name" value="RuvA domain 2-like"/>
    <property type="match status" value="4"/>
</dbReference>
<dbReference type="Proteomes" id="UP000037755">
    <property type="component" value="Unassembled WGS sequence"/>
</dbReference>
<evidence type="ECO:0000256" key="1">
    <source>
        <dbReference type="SAM" id="Phobius"/>
    </source>
</evidence>
<dbReference type="PATRIC" id="fig|1202724.3.peg.3915"/>
<dbReference type="Pfam" id="PF12836">
    <property type="entry name" value="HHH_3"/>
    <property type="match status" value="2"/>
</dbReference>
<dbReference type="GO" id="GO:0015627">
    <property type="term" value="C:type II protein secretion system complex"/>
    <property type="evidence" value="ECO:0007669"/>
    <property type="project" value="TreeGrafter"/>
</dbReference>
<dbReference type="AlphaFoldDB" id="A0A0M9VJL4"/>
<keyword evidence="1" id="KW-0472">Membrane</keyword>
<dbReference type="EMBL" id="LIYD01000005">
    <property type="protein sequence ID" value="KOS07890.1"/>
    <property type="molecule type" value="Genomic_DNA"/>
</dbReference>